<feature type="transmembrane region" description="Helical" evidence="1">
    <location>
        <begin position="12"/>
        <end position="29"/>
    </location>
</feature>
<organism evidence="2 3">
    <name type="scientific">Anaerotignum lactatifermentans DSM 14214</name>
    <dbReference type="NCBI Taxonomy" id="1121323"/>
    <lineage>
        <taxon>Bacteria</taxon>
        <taxon>Bacillati</taxon>
        <taxon>Bacillota</taxon>
        <taxon>Clostridia</taxon>
        <taxon>Lachnospirales</taxon>
        <taxon>Anaerotignaceae</taxon>
        <taxon>Anaerotignum</taxon>
    </lineage>
</organism>
<dbReference type="EMBL" id="FRAH01000003">
    <property type="protein sequence ID" value="SHJ56919.1"/>
    <property type="molecule type" value="Genomic_DNA"/>
</dbReference>
<evidence type="ECO:0000313" key="2">
    <source>
        <dbReference type="EMBL" id="SHJ56919.1"/>
    </source>
</evidence>
<dbReference type="RefSeq" id="WP_072848010.1">
    <property type="nucleotide sequence ID" value="NZ_FRAH01000003.1"/>
</dbReference>
<sequence length="99" mass="11902">MTWKKLRKKYKMWLTLAFVFMVLMFVMMGLQIDGWVEVCMGATFFCLVMVIYMMLRYGRCRVCYNLLDPYVLFHGGTASSAVHLWRMRRRRNADFSEYA</sequence>
<proteinExistence type="predicted"/>
<keyword evidence="3" id="KW-1185">Reference proteome</keyword>
<gene>
    <name evidence="2" type="ORF">SAMN02745138_00128</name>
</gene>
<evidence type="ECO:0000256" key="1">
    <source>
        <dbReference type="SAM" id="Phobius"/>
    </source>
</evidence>
<evidence type="ECO:0000313" key="3">
    <source>
        <dbReference type="Proteomes" id="UP000183975"/>
    </source>
</evidence>
<protein>
    <submittedName>
        <fullName evidence="2">Uncharacterized protein</fullName>
    </submittedName>
</protein>
<dbReference type="AlphaFoldDB" id="A0A1M6KDA0"/>
<dbReference type="OrthoDB" id="9926712at2"/>
<feature type="transmembrane region" description="Helical" evidence="1">
    <location>
        <begin position="35"/>
        <end position="55"/>
    </location>
</feature>
<keyword evidence="1" id="KW-0472">Membrane</keyword>
<accession>A0A1M6KDA0</accession>
<name>A0A1M6KDA0_9FIRM</name>
<keyword evidence="1" id="KW-1133">Transmembrane helix</keyword>
<dbReference type="Proteomes" id="UP000183975">
    <property type="component" value="Unassembled WGS sequence"/>
</dbReference>
<reference evidence="2 3" key="1">
    <citation type="submission" date="2016-11" db="EMBL/GenBank/DDBJ databases">
        <authorList>
            <person name="Jaros S."/>
            <person name="Januszkiewicz K."/>
            <person name="Wedrychowicz H."/>
        </authorList>
    </citation>
    <scope>NUCLEOTIDE SEQUENCE [LARGE SCALE GENOMIC DNA]</scope>
    <source>
        <strain evidence="2 3">DSM 14214</strain>
    </source>
</reference>
<keyword evidence="1" id="KW-0812">Transmembrane</keyword>